<protein>
    <submittedName>
        <fullName evidence="1">Uncharacterized protein</fullName>
    </submittedName>
</protein>
<evidence type="ECO:0000313" key="2">
    <source>
        <dbReference type="Proteomes" id="UP000823775"/>
    </source>
</evidence>
<name>A0ABS8WTX6_DATST</name>
<feature type="non-terminal residue" evidence="1">
    <location>
        <position position="1"/>
    </location>
</feature>
<comment type="caution">
    <text evidence="1">The sequence shown here is derived from an EMBL/GenBank/DDBJ whole genome shotgun (WGS) entry which is preliminary data.</text>
</comment>
<sequence length="100" mass="11195">VANMTEWNNTKLASLIENILEMINRAIDKAFSLIHASIQNLAQRVSALKDINAGEVIAALRAYIGKEDLEDERAETDKEPFEDVYMTKGRDEDGEVQIAT</sequence>
<proteinExistence type="predicted"/>
<dbReference type="EMBL" id="JACEIK010010775">
    <property type="protein sequence ID" value="MCE3215321.1"/>
    <property type="molecule type" value="Genomic_DNA"/>
</dbReference>
<keyword evidence="2" id="KW-1185">Reference proteome</keyword>
<gene>
    <name evidence="1" type="ORF">HAX54_001866</name>
</gene>
<dbReference type="Proteomes" id="UP000823775">
    <property type="component" value="Unassembled WGS sequence"/>
</dbReference>
<organism evidence="1 2">
    <name type="scientific">Datura stramonium</name>
    <name type="common">Jimsonweed</name>
    <name type="synonym">Common thornapple</name>
    <dbReference type="NCBI Taxonomy" id="4076"/>
    <lineage>
        <taxon>Eukaryota</taxon>
        <taxon>Viridiplantae</taxon>
        <taxon>Streptophyta</taxon>
        <taxon>Embryophyta</taxon>
        <taxon>Tracheophyta</taxon>
        <taxon>Spermatophyta</taxon>
        <taxon>Magnoliopsida</taxon>
        <taxon>eudicotyledons</taxon>
        <taxon>Gunneridae</taxon>
        <taxon>Pentapetalae</taxon>
        <taxon>asterids</taxon>
        <taxon>lamiids</taxon>
        <taxon>Solanales</taxon>
        <taxon>Solanaceae</taxon>
        <taxon>Solanoideae</taxon>
        <taxon>Datureae</taxon>
        <taxon>Datura</taxon>
    </lineage>
</organism>
<evidence type="ECO:0000313" key="1">
    <source>
        <dbReference type="EMBL" id="MCE3215321.1"/>
    </source>
</evidence>
<accession>A0ABS8WTX6</accession>
<reference evidence="1 2" key="1">
    <citation type="journal article" date="2021" name="BMC Genomics">
        <title>Datura genome reveals duplications of psychoactive alkaloid biosynthetic genes and high mutation rate following tissue culture.</title>
        <authorList>
            <person name="Rajewski A."/>
            <person name="Carter-House D."/>
            <person name="Stajich J."/>
            <person name="Litt A."/>
        </authorList>
    </citation>
    <scope>NUCLEOTIDE SEQUENCE [LARGE SCALE GENOMIC DNA]</scope>
    <source>
        <strain evidence="1">AR-01</strain>
    </source>
</reference>